<proteinExistence type="inferred from homology"/>
<reference evidence="4" key="2">
    <citation type="submission" date="2020-09" db="EMBL/GenBank/DDBJ databases">
        <authorList>
            <person name="Sun Q."/>
            <person name="Sedlacek I."/>
        </authorList>
    </citation>
    <scope>NUCLEOTIDE SEQUENCE</scope>
    <source>
        <strain evidence="4">CCM 7905</strain>
    </source>
</reference>
<dbReference type="SUPFAM" id="SSF53927">
    <property type="entry name" value="Cytidine deaminase-like"/>
    <property type="match status" value="1"/>
</dbReference>
<dbReference type="EMBL" id="BMCU01000002">
    <property type="protein sequence ID" value="GGG02383.1"/>
    <property type="molecule type" value="Genomic_DNA"/>
</dbReference>
<dbReference type="PIRSF" id="PIRSF015626">
    <property type="entry name" value="FdhD"/>
    <property type="match status" value="1"/>
</dbReference>
<dbReference type="GO" id="GO:0006777">
    <property type="term" value="P:Mo-molybdopterin cofactor biosynthetic process"/>
    <property type="evidence" value="ECO:0007669"/>
    <property type="project" value="UniProtKB-UniRule"/>
</dbReference>
<dbReference type="Gene3D" id="3.10.20.10">
    <property type="match status" value="1"/>
</dbReference>
<dbReference type="RefSeq" id="WP_188544252.1">
    <property type="nucleotide sequence ID" value="NZ_BMCU01000002.1"/>
</dbReference>
<protein>
    <recommendedName>
        <fullName evidence="3">Sulfur carrier protein FdhD</fullName>
    </recommendedName>
</protein>
<keyword evidence="1 3" id="KW-0963">Cytoplasm</keyword>
<dbReference type="HAMAP" id="MF_00187">
    <property type="entry name" value="FdhD"/>
    <property type="match status" value="1"/>
</dbReference>
<organism evidence="4 5">
    <name type="scientific">Rhodococcoides trifolii</name>
    <dbReference type="NCBI Taxonomy" id="908250"/>
    <lineage>
        <taxon>Bacteria</taxon>
        <taxon>Bacillati</taxon>
        <taxon>Actinomycetota</taxon>
        <taxon>Actinomycetes</taxon>
        <taxon>Mycobacteriales</taxon>
        <taxon>Nocardiaceae</taxon>
        <taxon>Rhodococcoides</taxon>
    </lineage>
</organism>
<dbReference type="InterPro" id="IPR003786">
    <property type="entry name" value="FdhD"/>
</dbReference>
<dbReference type="Gene3D" id="3.40.140.10">
    <property type="entry name" value="Cytidine Deaminase, domain 2"/>
    <property type="match status" value="1"/>
</dbReference>
<evidence type="ECO:0000256" key="1">
    <source>
        <dbReference type="ARBA" id="ARBA00022490"/>
    </source>
</evidence>
<dbReference type="GO" id="GO:0005737">
    <property type="term" value="C:cytoplasm"/>
    <property type="evidence" value="ECO:0007669"/>
    <property type="project" value="UniProtKB-SubCell"/>
</dbReference>
<accession>A0A917CZ27</accession>
<sequence length="286" mass="30353">MGRATTRRPVVRLRGEFETSRPDTVVVEEPLEIRVDGKALAVTMRTPGNDIDLAHGFLLTEGVIAGPEDISVARYCDGVGEDGLNTYNVLDIALAPGVSPPDVGIERNFYTTSSCGVCGKASLDAVRLLTKHSPAEDTSIITSETLSSLPDTLRTHQKIFESTGGLHAAALFDTEGELLVVREDVGRHNAVDKVVGWAVQNSRIPLHGTVLMVSGRASFELAQKSVMAGIPILAAVSAPSSLALDLADESGLTIVGFLRGDGMNIYTRAERVTITHAHATADAVRT</sequence>
<dbReference type="PANTHER" id="PTHR30592:SF1">
    <property type="entry name" value="SULFUR CARRIER PROTEIN FDHD"/>
    <property type="match status" value="1"/>
</dbReference>
<comment type="subcellular location">
    <subcellularLocation>
        <location evidence="3">Cytoplasm</location>
    </subcellularLocation>
</comment>
<dbReference type="Proteomes" id="UP000654257">
    <property type="component" value="Unassembled WGS sequence"/>
</dbReference>
<comment type="function">
    <text evidence="3">Required for formate dehydrogenase (FDH) activity. Acts as a sulfur carrier protein that transfers sulfur from IscS to the molybdenum cofactor prior to its insertion into FDH.</text>
</comment>
<gene>
    <name evidence="3 4" type="primary">fdhD</name>
    <name evidence="4" type="ORF">GCM10007304_15460</name>
</gene>
<comment type="caution">
    <text evidence="3">Lacks conserved residue(s) required for the propagation of feature annotation.</text>
</comment>
<keyword evidence="5" id="KW-1185">Reference proteome</keyword>
<evidence type="ECO:0000313" key="5">
    <source>
        <dbReference type="Proteomes" id="UP000654257"/>
    </source>
</evidence>
<dbReference type="GO" id="GO:0016783">
    <property type="term" value="F:sulfurtransferase activity"/>
    <property type="evidence" value="ECO:0007669"/>
    <property type="project" value="InterPro"/>
</dbReference>
<comment type="caution">
    <text evidence="4">The sequence shown here is derived from an EMBL/GenBank/DDBJ whole genome shotgun (WGS) entry which is preliminary data.</text>
</comment>
<keyword evidence="2 3" id="KW-0501">Molybdenum cofactor biosynthesis</keyword>
<evidence type="ECO:0000256" key="3">
    <source>
        <dbReference type="HAMAP-Rule" id="MF_00187"/>
    </source>
</evidence>
<evidence type="ECO:0000256" key="2">
    <source>
        <dbReference type="ARBA" id="ARBA00023150"/>
    </source>
</evidence>
<dbReference type="InterPro" id="IPR016193">
    <property type="entry name" value="Cytidine_deaminase-like"/>
</dbReference>
<dbReference type="NCBIfam" id="NF001943">
    <property type="entry name" value="PRK00724.1-2"/>
    <property type="match status" value="1"/>
</dbReference>
<comment type="similarity">
    <text evidence="3">Belongs to the FdhD family.</text>
</comment>
<dbReference type="PANTHER" id="PTHR30592">
    <property type="entry name" value="FORMATE DEHYDROGENASE"/>
    <property type="match status" value="1"/>
</dbReference>
<evidence type="ECO:0000313" key="4">
    <source>
        <dbReference type="EMBL" id="GGG02383.1"/>
    </source>
</evidence>
<reference evidence="4" key="1">
    <citation type="journal article" date="2014" name="Int. J. Syst. Evol. Microbiol.">
        <title>Complete genome sequence of Corynebacterium casei LMG S-19264T (=DSM 44701T), isolated from a smear-ripened cheese.</title>
        <authorList>
            <consortium name="US DOE Joint Genome Institute (JGI-PGF)"/>
            <person name="Walter F."/>
            <person name="Albersmeier A."/>
            <person name="Kalinowski J."/>
            <person name="Ruckert C."/>
        </authorList>
    </citation>
    <scope>NUCLEOTIDE SEQUENCE</scope>
    <source>
        <strain evidence="4">CCM 7905</strain>
    </source>
</reference>
<dbReference type="Pfam" id="PF02634">
    <property type="entry name" value="FdhD-NarQ"/>
    <property type="match status" value="1"/>
</dbReference>
<feature type="active site" description="Cysteine persulfide intermediate" evidence="3">
    <location>
        <position position="115"/>
    </location>
</feature>
<name>A0A917CZ27_9NOCA</name>
<dbReference type="GO" id="GO:0097163">
    <property type="term" value="F:sulfur carrier activity"/>
    <property type="evidence" value="ECO:0007669"/>
    <property type="project" value="UniProtKB-UniRule"/>
</dbReference>
<dbReference type="NCBIfam" id="TIGR00129">
    <property type="entry name" value="fdhD_narQ"/>
    <property type="match status" value="1"/>
</dbReference>
<dbReference type="AlphaFoldDB" id="A0A917CZ27"/>